<name>A0ABV8NVJ5_9BURK</name>
<evidence type="ECO:0000313" key="3">
    <source>
        <dbReference type="EMBL" id="MFC4200951.1"/>
    </source>
</evidence>
<comment type="similarity">
    <text evidence="1">Belongs to the UPF0065 (bug) family.</text>
</comment>
<dbReference type="EMBL" id="JBHSBV010000003">
    <property type="protein sequence ID" value="MFC4200951.1"/>
    <property type="molecule type" value="Genomic_DNA"/>
</dbReference>
<accession>A0ABV8NVJ5</accession>
<reference evidence="4" key="1">
    <citation type="journal article" date="2019" name="Int. J. Syst. Evol. Microbiol.">
        <title>The Global Catalogue of Microorganisms (GCM) 10K type strain sequencing project: providing services to taxonomists for standard genome sequencing and annotation.</title>
        <authorList>
            <consortium name="The Broad Institute Genomics Platform"/>
            <consortium name="The Broad Institute Genome Sequencing Center for Infectious Disease"/>
            <person name="Wu L."/>
            <person name="Ma J."/>
        </authorList>
    </citation>
    <scope>NUCLEOTIDE SEQUENCE [LARGE SCALE GENOMIC DNA]</scope>
    <source>
        <strain evidence="4">LMG 24813</strain>
    </source>
</reference>
<feature type="signal peptide" evidence="2">
    <location>
        <begin position="1"/>
        <end position="22"/>
    </location>
</feature>
<dbReference type="RefSeq" id="WP_217963693.1">
    <property type="nucleotide sequence ID" value="NZ_JAHTBN010000002.1"/>
</dbReference>
<sequence length="320" mass="33892">MKRNFVQLAVAGIGLWSALVGAAVAKYPDKPLHMVVPYSAGGGVDNITRVVAKGLGTRVQQPVVVDNRPGASANIGANLVAKAAPDGYTMLVGATFLAFNRATTKNLPYDAATDLIPVARLGKAPFVLVVPATLPVKNVAELVAYMKVNPKTASYGAVGAGAPTNLIFPKNTGTKPIQVLYKGGATAMPDLIAGRLTFMIQTASEVLPLVRSGKLHALAVTGTSRFYALPDVPTMKEAGVADLESTGWWGVFLPAHTPAPIVDKLSDELQLVMKQPDVIESLHKMGIESAPLPAAKFKPFFQKELKSYDDVARQFHLVVN</sequence>
<organism evidence="3 4">
    <name type="scientific">Candidimonas humi</name>
    <dbReference type="NCBI Taxonomy" id="683355"/>
    <lineage>
        <taxon>Bacteria</taxon>
        <taxon>Pseudomonadati</taxon>
        <taxon>Pseudomonadota</taxon>
        <taxon>Betaproteobacteria</taxon>
        <taxon>Burkholderiales</taxon>
        <taxon>Alcaligenaceae</taxon>
        <taxon>Candidimonas</taxon>
    </lineage>
</organism>
<dbReference type="PIRSF" id="PIRSF017082">
    <property type="entry name" value="YflP"/>
    <property type="match status" value="1"/>
</dbReference>
<comment type="caution">
    <text evidence="3">The sequence shown here is derived from an EMBL/GenBank/DDBJ whole genome shotgun (WGS) entry which is preliminary data.</text>
</comment>
<keyword evidence="2" id="KW-0732">Signal</keyword>
<evidence type="ECO:0000256" key="1">
    <source>
        <dbReference type="ARBA" id="ARBA00006987"/>
    </source>
</evidence>
<evidence type="ECO:0000256" key="2">
    <source>
        <dbReference type="SAM" id="SignalP"/>
    </source>
</evidence>
<dbReference type="PANTHER" id="PTHR42928">
    <property type="entry name" value="TRICARBOXYLATE-BINDING PROTEIN"/>
    <property type="match status" value="1"/>
</dbReference>
<protein>
    <submittedName>
        <fullName evidence="3">Bug family tripartite tricarboxylate transporter substrate binding protein</fullName>
    </submittedName>
</protein>
<dbReference type="Pfam" id="PF03401">
    <property type="entry name" value="TctC"/>
    <property type="match status" value="1"/>
</dbReference>
<gene>
    <name evidence="3" type="ORF">ACFOY1_08300</name>
</gene>
<evidence type="ECO:0000313" key="4">
    <source>
        <dbReference type="Proteomes" id="UP001595848"/>
    </source>
</evidence>
<proteinExistence type="inferred from homology"/>
<dbReference type="Proteomes" id="UP001595848">
    <property type="component" value="Unassembled WGS sequence"/>
</dbReference>
<keyword evidence="4" id="KW-1185">Reference proteome</keyword>
<feature type="chain" id="PRO_5047028220" evidence="2">
    <location>
        <begin position="23"/>
        <end position="320"/>
    </location>
</feature>
<dbReference type="PANTHER" id="PTHR42928:SF5">
    <property type="entry name" value="BLR1237 PROTEIN"/>
    <property type="match status" value="1"/>
</dbReference>
<dbReference type="InterPro" id="IPR005064">
    <property type="entry name" value="BUG"/>
</dbReference>